<accession>A0A090AQA7</accession>
<dbReference type="InterPro" id="IPR001555">
    <property type="entry name" value="GART_AS"/>
</dbReference>
<evidence type="ECO:0000259" key="10">
    <source>
        <dbReference type="Pfam" id="PF02911"/>
    </source>
</evidence>
<dbReference type="Gene3D" id="3.10.25.10">
    <property type="entry name" value="Formyl transferase, C-terminal domain"/>
    <property type="match status" value="1"/>
</dbReference>
<dbReference type="SUPFAM" id="SSF53328">
    <property type="entry name" value="Formyltransferase"/>
    <property type="match status" value="1"/>
</dbReference>
<dbReference type="InterPro" id="IPR011034">
    <property type="entry name" value="Formyl_transferase-like_C_sf"/>
</dbReference>
<evidence type="ECO:0000313" key="11">
    <source>
        <dbReference type="EMBL" id="BAP58532.1"/>
    </source>
</evidence>
<dbReference type="STRING" id="1410383.TGUWTKB_2910"/>
<dbReference type="InterPro" id="IPR005793">
    <property type="entry name" value="Formyl_trans_C"/>
</dbReference>
<dbReference type="EMBL" id="AP014521">
    <property type="protein sequence ID" value="BAP58532.1"/>
    <property type="molecule type" value="Genomic_DNA"/>
</dbReference>
<dbReference type="InterPro" id="IPR002376">
    <property type="entry name" value="Formyl_transf_N"/>
</dbReference>
<dbReference type="InterPro" id="IPR036477">
    <property type="entry name" value="Formyl_transf_N_sf"/>
</dbReference>
<reference evidence="11 12" key="2">
    <citation type="journal article" date="2014" name="Curr. Biol.">
        <title>Symbiont-Supplemented Maternal Investment Underpinning Host's Ecological Adaptation.</title>
        <authorList>
            <person name="Kaiwa N."/>
            <person name="Hosokawa T."/>
            <person name="Nikoh N."/>
            <person name="Tanahashi M."/>
            <person name="Moriyama M."/>
            <person name="Meng X.Y."/>
            <person name="Maeda T."/>
            <person name="Yamaguchi K."/>
            <person name="Shigenobu S."/>
            <person name="Ito M."/>
            <person name="Fukatsu T."/>
        </authorList>
    </citation>
    <scope>NUCLEOTIDE SEQUENCE [LARGE SCALE GENOMIC DNA]</scope>
    <source>
        <strain evidence="11 12">UwTKB</strain>
    </source>
</reference>
<evidence type="ECO:0000256" key="4">
    <source>
        <dbReference type="ARBA" id="ARBA00016014"/>
    </source>
</evidence>
<dbReference type="InterPro" id="IPR044135">
    <property type="entry name" value="Met-tRNA-FMT_C"/>
</dbReference>
<keyword evidence="12" id="KW-1185">Reference proteome</keyword>
<sequence length="316" mass="35604">MSKLLKIIFAGTPDFSANHLSLLCNSHHKIVGIFTQPDRKSGRGKKNKSSPVKLLAQSKKIPVFYQNLLSNNEMKKIIISLNPDIMIVVAYGYILSEEILSLFPLGGINVHASLLPKWRGATPIQHALLSGDKETGISIIKMNAGIDTGDILYKKSLPIHGKDNYPSLYKKLALLGSKSLIYFLNKLVNNEIHIEKQNNIFSTYAKKFTKKDSRINWNLTAIELERCIRAFHPWPSSYFLINNKLIKVLKASVLEHFNKNPNPGEVILVNKQGIQVETNSGILNLEIIQPPNKKPMLVKDFINAYHNWISQGFVIP</sequence>
<dbReference type="AlphaFoldDB" id="A0A090AQA7"/>
<dbReference type="HAMAP" id="MF_00182">
    <property type="entry name" value="Formyl_trans"/>
    <property type="match status" value="1"/>
</dbReference>
<dbReference type="Pfam" id="PF02911">
    <property type="entry name" value="Formyl_trans_C"/>
    <property type="match status" value="1"/>
</dbReference>
<comment type="similarity">
    <text evidence="2 8">Belongs to the Fmt family.</text>
</comment>
<dbReference type="InterPro" id="IPR041711">
    <property type="entry name" value="Met-tRNA-FMT_N"/>
</dbReference>
<evidence type="ECO:0000259" key="9">
    <source>
        <dbReference type="Pfam" id="PF00551"/>
    </source>
</evidence>
<keyword evidence="6 8" id="KW-0648">Protein biosynthesis</keyword>
<evidence type="ECO:0000256" key="2">
    <source>
        <dbReference type="ARBA" id="ARBA00010699"/>
    </source>
</evidence>
<dbReference type="GO" id="GO:0005829">
    <property type="term" value="C:cytosol"/>
    <property type="evidence" value="ECO:0007669"/>
    <property type="project" value="TreeGrafter"/>
</dbReference>
<dbReference type="KEGG" id="sbw:TGUWTKB_2910"/>
<dbReference type="CDD" id="cd08646">
    <property type="entry name" value="FMT_core_Met-tRNA-FMT_N"/>
    <property type="match status" value="1"/>
</dbReference>
<dbReference type="Gene3D" id="3.40.50.170">
    <property type="entry name" value="Formyl transferase, N-terminal domain"/>
    <property type="match status" value="1"/>
</dbReference>
<evidence type="ECO:0000256" key="8">
    <source>
        <dbReference type="HAMAP-Rule" id="MF_00182"/>
    </source>
</evidence>
<gene>
    <name evidence="8 11" type="primary">fmt</name>
    <name evidence="11" type="ORF">TGUWTKB_2910</name>
</gene>
<dbReference type="PANTHER" id="PTHR11138:SF5">
    <property type="entry name" value="METHIONYL-TRNA FORMYLTRANSFERASE, MITOCHONDRIAL"/>
    <property type="match status" value="1"/>
</dbReference>
<feature type="domain" description="Formyl transferase N-terminal" evidence="9">
    <location>
        <begin position="5"/>
        <end position="181"/>
    </location>
</feature>
<dbReference type="Proteomes" id="UP000031627">
    <property type="component" value="Chromosome"/>
</dbReference>
<evidence type="ECO:0000313" key="12">
    <source>
        <dbReference type="Proteomes" id="UP000031627"/>
    </source>
</evidence>
<dbReference type="OrthoDB" id="9802815at2"/>
<dbReference type="RefSeq" id="WP_041062836.1">
    <property type="nucleotide sequence ID" value="NZ_AP014521.1"/>
</dbReference>
<comment type="function">
    <text evidence="1 8">Attaches a formyl group to the free amino group of methionyl-tRNA(fMet). The formyl group appears to play a dual role in the initiator identity of N-formylmethionyl-tRNA by promoting its recognition by IF2 and preventing the misappropriation of this tRNA by the elongation apparatus.</text>
</comment>
<dbReference type="NCBIfam" id="TIGR00460">
    <property type="entry name" value="fmt"/>
    <property type="match status" value="1"/>
</dbReference>
<feature type="domain" description="Formyl transferase C-terminal" evidence="10">
    <location>
        <begin position="208"/>
        <end position="305"/>
    </location>
</feature>
<dbReference type="SUPFAM" id="SSF50486">
    <property type="entry name" value="FMT C-terminal domain-like"/>
    <property type="match status" value="1"/>
</dbReference>
<dbReference type="Pfam" id="PF00551">
    <property type="entry name" value="Formyl_trans_N"/>
    <property type="match status" value="1"/>
</dbReference>
<evidence type="ECO:0000256" key="1">
    <source>
        <dbReference type="ARBA" id="ARBA00002606"/>
    </source>
</evidence>
<dbReference type="EC" id="2.1.2.9" evidence="3 8"/>
<evidence type="ECO:0000256" key="7">
    <source>
        <dbReference type="ARBA" id="ARBA00048558"/>
    </source>
</evidence>
<evidence type="ECO:0000256" key="3">
    <source>
        <dbReference type="ARBA" id="ARBA00012261"/>
    </source>
</evidence>
<feature type="binding site" evidence="8">
    <location>
        <begin position="113"/>
        <end position="116"/>
    </location>
    <ligand>
        <name>(6S)-5,6,7,8-tetrahydrofolate</name>
        <dbReference type="ChEBI" id="CHEBI:57453"/>
    </ligand>
</feature>
<dbReference type="HOGENOM" id="CLU_033347_1_2_6"/>
<organism evidence="11 12">
    <name type="scientific">Candidatus Tachikawaea gelatinosa</name>
    <dbReference type="NCBI Taxonomy" id="1410383"/>
    <lineage>
        <taxon>Bacteria</taxon>
        <taxon>Pseudomonadati</taxon>
        <taxon>Pseudomonadota</taxon>
        <taxon>Gammaproteobacteria</taxon>
        <taxon>Enterobacterales</taxon>
        <taxon>Enterobacteriaceae</taxon>
        <taxon>Candidatus Tachikawaea</taxon>
    </lineage>
</organism>
<comment type="catalytic activity">
    <reaction evidence="7 8">
        <text>L-methionyl-tRNA(fMet) + (6R)-10-formyltetrahydrofolate = N-formyl-L-methionyl-tRNA(fMet) + (6S)-5,6,7,8-tetrahydrofolate + H(+)</text>
        <dbReference type="Rhea" id="RHEA:24380"/>
        <dbReference type="Rhea" id="RHEA-COMP:9952"/>
        <dbReference type="Rhea" id="RHEA-COMP:9953"/>
        <dbReference type="ChEBI" id="CHEBI:15378"/>
        <dbReference type="ChEBI" id="CHEBI:57453"/>
        <dbReference type="ChEBI" id="CHEBI:78530"/>
        <dbReference type="ChEBI" id="CHEBI:78844"/>
        <dbReference type="ChEBI" id="CHEBI:195366"/>
        <dbReference type="EC" id="2.1.2.9"/>
    </reaction>
</comment>
<dbReference type="CDD" id="cd08704">
    <property type="entry name" value="Met_tRNA_FMT_C"/>
    <property type="match status" value="1"/>
</dbReference>
<keyword evidence="5 8" id="KW-0808">Transferase</keyword>
<dbReference type="GO" id="GO:0004479">
    <property type="term" value="F:methionyl-tRNA formyltransferase activity"/>
    <property type="evidence" value="ECO:0007669"/>
    <property type="project" value="UniProtKB-UniRule"/>
</dbReference>
<proteinExistence type="inferred from homology"/>
<name>A0A090AQA7_9ENTR</name>
<dbReference type="InterPro" id="IPR037022">
    <property type="entry name" value="Formyl_trans_C_sf"/>
</dbReference>
<protein>
    <recommendedName>
        <fullName evidence="4 8">Methionyl-tRNA formyltransferase</fullName>
        <ecNumber evidence="3 8">2.1.2.9</ecNumber>
    </recommendedName>
</protein>
<dbReference type="PROSITE" id="PS00373">
    <property type="entry name" value="GART"/>
    <property type="match status" value="1"/>
</dbReference>
<evidence type="ECO:0000256" key="5">
    <source>
        <dbReference type="ARBA" id="ARBA00022679"/>
    </source>
</evidence>
<dbReference type="PANTHER" id="PTHR11138">
    <property type="entry name" value="METHIONYL-TRNA FORMYLTRANSFERASE"/>
    <property type="match status" value="1"/>
</dbReference>
<dbReference type="InterPro" id="IPR005794">
    <property type="entry name" value="Fmt"/>
</dbReference>
<reference evidence="12" key="1">
    <citation type="submission" date="2013-11" db="EMBL/GenBank/DDBJ databases">
        <title>Symbiont-containing voluminous jelly as an extraordinary maternal gift for overwintering insect nymphs.</title>
        <authorList>
            <person name="Kaiwa N."/>
            <person name="Hosokawa T."/>
            <person name="Nikoh N."/>
            <person name="Meng X.Y."/>
            <person name="Tanahashi M."/>
            <person name="Moriyama M."/>
            <person name="Maeda T."/>
            <person name="Yamaguchi K."/>
            <person name="Shigenobu S."/>
            <person name="Ito M."/>
            <person name="Fukatsu T."/>
        </authorList>
    </citation>
    <scope>NUCLEOTIDE SEQUENCE [LARGE SCALE GENOMIC DNA]</scope>
    <source>
        <strain evidence="12">UwTKB</strain>
    </source>
</reference>
<evidence type="ECO:0000256" key="6">
    <source>
        <dbReference type="ARBA" id="ARBA00022917"/>
    </source>
</evidence>